<accession>A0A0A9CK96</accession>
<dbReference type="Pfam" id="PF14381">
    <property type="entry name" value="EDR1_CTR1_ARMC3_pept"/>
    <property type="match status" value="1"/>
</dbReference>
<dbReference type="AlphaFoldDB" id="A0A0A9CK96"/>
<proteinExistence type="predicted"/>
<evidence type="ECO:0000313" key="3">
    <source>
        <dbReference type="EMBL" id="JAD74883.1"/>
    </source>
</evidence>
<sequence length="182" mass="20210">MIHGMDPFVWSLCTDAHEENRIPSMESLKSVRPDDSSIHAVLIDRRTDFKLGMLESYASSLLSSSADAKDVVNQLAKLIASRMGGTTSNEENLLPQWKECCEAIKSSTGSVVLHLGKLPIGLCKHRSLLFKMLADKVNVPCRVVKGCKYCKSDDASSCLVRFGLERYPPSEDLNLDHLTREL</sequence>
<dbReference type="PANTHER" id="PTHR46618">
    <property type="entry name" value="ARMADILLO REPEAT-CONTAINING PROTEIN 3"/>
    <property type="match status" value="1"/>
</dbReference>
<evidence type="ECO:0000256" key="1">
    <source>
        <dbReference type="ARBA" id="ARBA00022737"/>
    </source>
</evidence>
<organism evidence="3">
    <name type="scientific">Arundo donax</name>
    <name type="common">Giant reed</name>
    <name type="synonym">Donax arundinaceus</name>
    <dbReference type="NCBI Taxonomy" id="35708"/>
    <lineage>
        <taxon>Eukaryota</taxon>
        <taxon>Viridiplantae</taxon>
        <taxon>Streptophyta</taxon>
        <taxon>Embryophyta</taxon>
        <taxon>Tracheophyta</taxon>
        <taxon>Spermatophyta</taxon>
        <taxon>Magnoliopsida</taxon>
        <taxon>Liliopsida</taxon>
        <taxon>Poales</taxon>
        <taxon>Poaceae</taxon>
        <taxon>PACMAD clade</taxon>
        <taxon>Arundinoideae</taxon>
        <taxon>Arundineae</taxon>
        <taxon>Arundo</taxon>
    </lineage>
</organism>
<dbReference type="PANTHER" id="PTHR46618:SF1">
    <property type="entry name" value="ARMADILLO REPEAT-CONTAINING PROTEIN 3"/>
    <property type="match status" value="1"/>
</dbReference>
<dbReference type="EMBL" id="GBRH01223012">
    <property type="protein sequence ID" value="JAD74883.1"/>
    <property type="molecule type" value="Transcribed_RNA"/>
</dbReference>
<evidence type="ECO:0000259" key="2">
    <source>
        <dbReference type="Pfam" id="PF14381"/>
    </source>
</evidence>
<dbReference type="InterPro" id="IPR055164">
    <property type="entry name" value="EDR1/CTR1/ARMC3-like_pept-like"/>
</dbReference>
<feature type="domain" description="EDR1/CTR1/ARMC3-like peptidase-like" evidence="2">
    <location>
        <begin position="2"/>
        <end position="165"/>
    </location>
</feature>
<reference evidence="3" key="1">
    <citation type="submission" date="2014-09" db="EMBL/GenBank/DDBJ databases">
        <authorList>
            <person name="Magalhaes I.L.F."/>
            <person name="Oliveira U."/>
            <person name="Santos F.R."/>
            <person name="Vidigal T.H.D.A."/>
            <person name="Brescovit A.D."/>
            <person name="Santos A.J."/>
        </authorList>
    </citation>
    <scope>NUCLEOTIDE SEQUENCE</scope>
    <source>
        <tissue evidence="3">Shoot tissue taken approximately 20 cm above the soil surface</tissue>
    </source>
</reference>
<reference evidence="3" key="2">
    <citation type="journal article" date="2015" name="Data Brief">
        <title>Shoot transcriptome of the giant reed, Arundo donax.</title>
        <authorList>
            <person name="Barrero R.A."/>
            <person name="Guerrero F.D."/>
            <person name="Moolhuijzen P."/>
            <person name="Goolsby J.A."/>
            <person name="Tidwell J."/>
            <person name="Bellgard S.E."/>
            <person name="Bellgard M.I."/>
        </authorList>
    </citation>
    <scope>NUCLEOTIDE SEQUENCE</scope>
    <source>
        <tissue evidence="3">Shoot tissue taken approximately 20 cm above the soil surface</tissue>
    </source>
</reference>
<name>A0A0A9CK96_ARUDO</name>
<keyword evidence="1" id="KW-0677">Repeat</keyword>
<dbReference type="InterPro" id="IPR052441">
    <property type="entry name" value="Armadillo-Ser/Thr_Kinase"/>
</dbReference>
<protein>
    <submittedName>
        <fullName evidence="3">CTR1</fullName>
    </submittedName>
</protein>